<dbReference type="InterPro" id="IPR036691">
    <property type="entry name" value="Endo/exonu/phosph_ase_sf"/>
</dbReference>
<evidence type="ECO:0008006" key="4">
    <source>
        <dbReference type="Google" id="ProtNLM"/>
    </source>
</evidence>
<dbReference type="SUPFAM" id="SSF56219">
    <property type="entry name" value="DNase I-like"/>
    <property type="match status" value="1"/>
</dbReference>
<sequence length="398" mass="43859">MLAGAVAYGGWSLTLTEVPSQVEVDHIRGYLHHKLPDWVGLPSSKSFLQLPNVPFILDAKTDLRIKPEDTTRVFEASPLRSDLVLASPPRVVRNSKSSTCCDVFFDIWDSQQGLHAQCLIKKELLIYGQKRAGSGGTQPKPARAVSGARSVGVLTPRTSIVISAAVARATPKLTLWFSLPSRCGLPHGSAWPATGTDTEFLTIALTAPGLWPSIPSSTDSKIRVLSFNIAKNYAYLDVILDCLKDEFDILFIQEPPWQTRKQAPSKVSKEGADVTGAPRHPNWLCMARLPEPGSRPCVLTYISNRLAHWRPAYRRDLLDDRDIMIVSLFGCDRVLHFMNVYSDDQHRTIKLLAEKANTLPALSYMVQDQGPDQNKVGPTGLTPQDDSYPAGLGADQVH</sequence>
<dbReference type="Proteomes" id="UP000541558">
    <property type="component" value="Unassembled WGS sequence"/>
</dbReference>
<accession>A0A8H5BH28</accession>
<dbReference type="Gene3D" id="3.60.10.10">
    <property type="entry name" value="Endonuclease/exonuclease/phosphatase"/>
    <property type="match status" value="1"/>
</dbReference>
<evidence type="ECO:0000313" key="3">
    <source>
        <dbReference type="Proteomes" id="UP000541558"/>
    </source>
</evidence>
<evidence type="ECO:0000313" key="2">
    <source>
        <dbReference type="EMBL" id="KAF5323049.1"/>
    </source>
</evidence>
<dbReference type="AlphaFoldDB" id="A0A8H5BH28"/>
<protein>
    <recommendedName>
        <fullName evidence="4">Endonuclease/exonuclease/phosphatase domain-containing protein</fullName>
    </recommendedName>
</protein>
<name>A0A8H5BH28_9AGAR</name>
<evidence type="ECO:0000256" key="1">
    <source>
        <dbReference type="SAM" id="MobiDB-lite"/>
    </source>
</evidence>
<organism evidence="2 3">
    <name type="scientific">Ephemerocybe angulata</name>
    <dbReference type="NCBI Taxonomy" id="980116"/>
    <lineage>
        <taxon>Eukaryota</taxon>
        <taxon>Fungi</taxon>
        <taxon>Dikarya</taxon>
        <taxon>Basidiomycota</taxon>
        <taxon>Agaricomycotina</taxon>
        <taxon>Agaricomycetes</taxon>
        <taxon>Agaricomycetidae</taxon>
        <taxon>Agaricales</taxon>
        <taxon>Agaricineae</taxon>
        <taxon>Psathyrellaceae</taxon>
        <taxon>Ephemerocybe</taxon>
    </lineage>
</organism>
<dbReference type="EMBL" id="JAACJK010000167">
    <property type="protein sequence ID" value="KAF5323049.1"/>
    <property type="molecule type" value="Genomic_DNA"/>
</dbReference>
<dbReference type="OrthoDB" id="3070505at2759"/>
<feature type="region of interest" description="Disordered" evidence="1">
    <location>
        <begin position="368"/>
        <end position="398"/>
    </location>
</feature>
<comment type="caution">
    <text evidence="2">The sequence shown here is derived from an EMBL/GenBank/DDBJ whole genome shotgun (WGS) entry which is preliminary data.</text>
</comment>
<gene>
    <name evidence="2" type="ORF">D9611_009314</name>
</gene>
<reference evidence="2 3" key="1">
    <citation type="journal article" date="2020" name="ISME J.">
        <title>Uncovering the hidden diversity of litter-decomposition mechanisms in mushroom-forming fungi.</title>
        <authorList>
            <person name="Floudas D."/>
            <person name="Bentzer J."/>
            <person name="Ahren D."/>
            <person name="Johansson T."/>
            <person name="Persson P."/>
            <person name="Tunlid A."/>
        </authorList>
    </citation>
    <scope>NUCLEOTIDE SEQUENCE [LARGE SCALE GENOMIC DNA]</scope>
    <source>
        <strain evidence="2 3">CBS 175.51</strain>
    </source>
</reference>
<keyword evidence="3" id="KW-1185">Reference proteome</keyword>
<proteinExistence type="predicted"/>